<keyword evidence="3" id="KW-1185">Reference proteome</keyword>
<reference evidence="2 3" key="1">
    <citation type="submission" date="2018-11" db="EMBL/GenBank/DDBJ databases">
        <authorList>
            <consortium name="Pathogen Informatics"/>
        </authorList>
    </citation>
    <scope>NUCLEOTIDE SEQUENCE [LARGE SCALE GENOMIC DNA]</scope>
</reference>
<dbReference type="OrthoDB" id="6021133at2759"/>
<evidence type="ECO:0000313" key="3">
    <source>
        <dbReference type="Proteomes" id="UP000270094"/>
    </source>
</evidence>
<evidence type="ECO:0000313" key="2">
    <source>
        <dbReference type="EMBL" id="VDM71800.1"/>
    </source>
</evidence>
<accession>A0A3P7IFR9</accession>
<keyword evidence="1" id="KW-0175">Coiled coil</keyword>
<gene>
    <name evidence="2" type="ORF">SVUK_LOCUS6798</name>
</gene>
<evidence type="ECO:0000256" key="1">
    <source>
        <dbReference type="SAM" id="Coils"/>
    </source>
</evidence>
<organism evidence="2 3">
    <name type="scientific">Strongylus vulgaris</name>
    <name type="common">Blood worm</name>
    <dbReference type="NCBI Taxonomy" id="40348"/>
    <lineage>
        <taxon>Eukaryota</taxon>
        <taxon>Metazoa</taxon>
        <taxon>Ecdysozoa</taxon>
        <taxon>Nematoda</taxon>
        <taxon>Chromadorea</taxon>
        <taxon>Rhabditida</taxon>
        <taxon>Rhabditina</taxon>
        <taxon>Rhabditomorpha</taxon>
        <taxon>Strongyloidea</taxon>
        <taxon>Strongylidae</taxon>
        <taxon>Strongylus</taxon>
    </lineage>
</organism>
<dbReference type="AlphaFoldDB" id="A0A3P7IFR9"/>
<name>A0A3P7IFR9_STRVU</name>
<dbReference type="Proteomes" id="UP000270094">
    <property type="component" value="Unassembled WGS sequence"/>
</dbReference>
<protein>
    <submittedName>
        <fullName evidence="2">Uncharacterized protein</fullName>
    </submittedName>
</protein>
<feature type="coiled-coil region" evidence="1">
    <location>
        <begin position="14"/>
        <end position="45"/>
    </location>
</feature>
<dbReference type="EMBL" id="UYYB01022151">
    <property type="protein sequence ID" value="VDM71800.1"/>
    <property type="molecule type" value="Genomic_DNA"/>
</dbReference>
<sequence>MFRDSTFIESKFQLEIQINEVAESKAETERIERKLEAEKERHKTMVLFLINERKQMLLKMHELRVKSESHAFRFGFVATAVVYDLGELDKQQLD</sequence>
<proteinExistence type="predicted"/>